<dbReference type="OrthoDB" id="3372801at2"/>
<feature type="transmembrane region" description="Helical" evidence="1">
    <location>
        <begin position="94"/>
        <end position="112"/>
    </location>
</feature>
<organism evidence="2 3">
    <name type="scientific">Amycolatopsis saalfeldensis</name>
    <dbReference type="NCBI Taxonomy" id="394193"/>
    <lineage>
        <taxon>Bacteria</taxon>
        <taxon>Bacillati</taxon>
        <taxon>Actinomycetota</taxon>
        <taxon>Actinomycetes</taxon>
        <taxon>Pseudonocardiales</taxon>
        <taxon>Pseudonocardiaceae</taxon>
        <taxon>Amycolatopsis</taxon>
    </lineage>
</organism>
<keyword evidence="3" id="KW-1185">Reference proteome</keyword>
<dbReference type="Proteomes" id="UP000198582">
    <property type="component" value="Unassembled WGS sequence"/>
</dbReference>
<evidence type="ECO:0000256" key="1">
    <source>
        <dbReference type="SAM" id="Phobius"/>
    </source>
</evidence>
<reference evidence="2 3" key="1">
    <citation type="submission" date="2016-10" db="EMBL/GenBank/DDBJ databases">
        <authorList>
            <person name="de Groot N.N."/>
        </authorList>
    </citation>
    <scope>NUCLEOTIDE SEQUENCE [LARGE SCALE GENOMIC DNA]</scope>
    <source>
        <strain evidence="2 3">DSM 44993</strain>
    </source>
</reference>
<dbReference type="RefSeq" id="WP_091628887.1">
    <property type="nucleotide sequence ID" value="NZ_FOEF01000033.1"/>
</dbReference>
<keyword evidence="1" id="KW-0812">Transmembrane</keyword>
<protein>
    <submittedName>
        <fullName evidence="2">Uncharacterized protein</fullName>
    </submittedName>
</protein>
<evidence type="ECO:0000313" key="2">
    <source>
        <dbReference type="EMBL" id="SEP53922.1"/>
    </source>
</evidence>
<dbReference type="EMBL" id="FOEF01000033">
    <property type="protein sequence ID" value="SEP53922.1"/>
    <property type="molecule type" value="Genomic_DNA"/>
</dbReference>
<evidence type="ECO:0000313" key="3">
    <source>
        <dbReference type="Proteomes" id="UP000198582"/>
    </source>
</evidence>
<dbReference type="AlphaFoldDB" id="A0A1H8YPF8"/>
<name>A0A1H8YPF8_9PSEU</name>
<accession>A0A1H8YPF8</accession>
<keyword evidence="1" id="KW-1133">Transmembrane helix</keyword>
<gene>
    <name evidence="2" type="ORF">SAMN04489732_13337</name>
</gene>
<keyword evidence="1" id="KW-0472">Membrane</keyword>
<proteinExistence type="predicted"/>
<sequence>MYAAPGQHVDLASPNASSATDDFDHYTCSRFPGAYDANFGKSFVAESKITNGIGGFSKQPLNAVKTIVVNYDQLVLSSTIPDGSRTISPSLPRYLIAIAAVIAGAAGLYFGARRAAVATEANRIRRIESDDEKATLSSSAAVLAQETAKAARSRGRQGLRSRRGFPCAGVVHDDRCRVS</sequence>